<keyword evidence="3" id="KW-1185">Reference proteome</keyword>
<feature type="compositionally biased region" description="Basic and acidic residues" evidence="1">
    <location>
        <begin position="47"/>
        <end position="56"/>
    </location>
</feature>
<dbReference type="AlphaFoldDB" id="A0A9X8Y7X6"/>
<reference evidence="2 3" key="1">
    <citation type="submission" date="2019-03" db="EMBL/GenBank/DDBJ databases">
        <title>Genomic Encyclopedia of Type Strains, Phase IV (KMG-IV): sequencing the most valuable type-strain genomes for metagenomic binning, comparative biology and taxonomic classification.</title>
        <authorList>
            <person name="Goeker M."/>
        </authorList>
    </citation>
    <scope>NUCLEOTIDE SEQUENCE [LARGE SCALE GENOMIC DNA]</scope>
    <source>
        <strain evidence="2 3">DSM 100433</strain>
    </source>
</reference>
<comment type="caution">
    <text evidence="2">The sequence shown here is derived from an EMBL/GenBank/DDBJ whole genome shotgun (WGS) entry which is preliminary data.</text>
</comment>
<feature type="compositionally biased region" description="Basic and acidic residues" evidence="1">
    <location>
        <begin position="67"/>
        <end position="82"/>
    </location>
</feature>
<dbReference type="EMBL" id="SLUK01000007">
    <property type="protein sequence ID" value="TCL42949.1"/>
    <property type="molecule type" value="Genomic_DNA"/>
</dbReference>
<evidence type="ECO:0000256" key="1">
    <source>
        <dbReference type="SAM" id="MobiDB-lite"/>
    </source>
</evidence>
<protein>
    <recommendedName>
        <fullName evidence="4">DUF2953 domain-containing protein</fullName>
    </recommendedName>
</protein>
<evidence type="ECO:0008006" key="4">
    <source>
        <dbReference type="Google" id="ProtNLM"/>
    </source>
</evidence>
<evidence type="ECO:0000313" key="3">
    <source>
        <dbReference type="Proteomes" id="UP000294682"/>
    </source>
</evidence>
<name>A0A9X8Y7X6_9FIRM</name>
<feature type="region of interest" description="Disordered" evidence="1">
    <location>
        <begin position="47"/>
        <end position="82"/>
    </location>
</feature>
<proteinExistence type="predicted"/>
<dbReference type="RefSeq" id="WP_132084694.1">
    <property type="nucleotide sequence ID" value="NZ_SLUK01000007.1"/>
</dbReference>
<organism evidence="2 3">
    <name type="scientific">Harryflintia acetispora</name>
    <dbReference type="NCBI Taxonomy" id="1849041"/>
    <lineage>
        <taxon>Bacteria</taxon>
        <taxon>Bacillati</taxon>
        <taxon>Bacillota</taxon>
        <taxon>Clostridia</taxon>
        <taxon>Eubacteriales</taxon>
        <taxon>Oscillospiraceae</taxon>
        <taxon>Harryflintia</taxon>
    </lineage>
</organism>
<accession>A0A9X8Y7X6</accession>
<gene>
    <name evidence="2" type="ORF">EDD78_10750</name>
</gene>
<sequence length="230" mass="26015">MAIMLSVLAILLLLLLLPVTLHVTLFDGELQTTVRYLFLRFRFPSERGEEPKEDKPPKRRRKKKQKKQEAPQEQKEKEPEEKKWDFEAVKNAIELGKELLAGAGKALKTLLRGVRVRQLKLEIAVVGENAADTGIKSGNYNAYLHTAAALLQNFVRVRELYLNVYPAFWQQEETIAFEGKLSLRPVRALMAAGVLLIESIPALFRYLRRKNGAADAQPREEQAPAAAGDK</sequence>
<feature type="compositionally biased region" description="Basic residues" evidence="1">
    <location>
        <begin position="57"/>
        <end position="66"/>
    </location>
</feature>
<dbReference type="Proteomes" id="UP000294682">
    <property type="component" value="Unassembled WGS sequence"/>
</dbReference>
<evidence type="ECO:0000313" key="2">
    <source>
        <dbReference type="EMBL" id="TCL42949.1"/>
    </source>
</evidence>